<evidence type="ECO:0000259" key="1">
    <source>
        <dbReference type="PROSITE" id="PS50848"/>
    </source>
</evidence>
<feature type="domain" description="START" evidence="1">
    <location>
        <begin position="112"/>
        <end position="311"/>
    </location>
</feature>
<dbReference type="InterPro" id="IPR023393">
    <property type="entry name" value="START-like_dom_sf"/>
</dbReference>
<dbReference type="Gene3D" id="3.30.530.20">
    <property type="match status" value="1"/>
</dbReference>
<dbReference type="InterPro" id="IPR051869">
    <property type="entry name" value="STARD3"/>
</dbReference>
<reference evidence="2" key="1">
    <citation type="submission" date="2020-11" db="EMBL/GenBank/DDBJ databases">
        <authorList>
            <person name="Tran Van P."/>
        </authorList>
    </citation>
    <scope>NUCLEOTIDE SEQUENCE</scope>
</reference>
<dbReference type="GO" id="GO:0030301">
    <property type="term" value="P:cholesterol transport"/>
    <property type="evidence" value="ECO:0007669"/>
    <property type="project" value="TreeGrafter"/>
</dbReference>
<name>A0A7R9A5N2_9CRUS</name>
<dbReference type="AlphaFoldDB" id="A0A7R9A5N2"/>
<protein>
    <recommendedName>
        <fullName evidence="1">START domain-containing protein</fullName>
    </recommendedName>
</protein>
<dbReference type="Pfam" id="PF01852">
    <property type="entry name" value="START"/>
    <property type="match status" value="1"/>
</dbReference>
<dbReference type="PRINTS" id="PR00978">
    <property type="entry name" value="STARPROTEIN"/>
</dbReference>
<dbReference type="InterPro" id="IPR002913">
    <property type="entry name" value="START_lipid-bd_dom"/>
</dbReference>
<gene>
    <name evidence="2" type="ORF">DSTB1V02_LOCUS8936</name>
</gene>
<accession>A0A7R9A5N2</accession>
<dbReference type="GO" id="GO:0099044">
    <property type="term" value="P:vesicle tethering to endoplasmic reticulum"/>
    <property type="evidence" value="ECO:0007669"/>
    <property type="project" value="TreeGrafter"/>
</dbReference>
<dbReference type="EMBL" id="CAJPEV010002153">
    <property type="protein sequence ID" value="CAG0895882.1"/>
    <property type="molecule type" value="Genomic_DNA"/>
</dbReference>
<dbReference type="GO" id="GO:0005765">
    <property type="term" value="C:lysosomal membrane"/>
    <property type="evidence" value="ECO:0007669"/>
    <property type="project" value="TreeGrafter"/>
</dbReference>
<keyword evidence="3" id="KW-1185">Reference proteome</keyword>
<dbReference type="PANTHER" id="PTHR46121">
    <property type="entry name" value="STEROIDOGENIC ACUTE REGULATORY PROTEIN-LIKE"/>
    <property type="match status" value="1"/>
</dbReference>
<evidence type="ECO:0000313" key="2">
    <source>
        <dbReference type="EMBL" id="CAD7249135.1"/>
    </source>
</evidence>
<proteinExistence type="predicted"/>
<evidence type="ECO:0000313" key="3">
    <source>
        <dbReference type="Proteomes" id="UP000677054"/>
    </source>
</evidence>
<dbReference type="GO" id="GO:0005789">
    <property type="term" value="C:endoplasmic reticulum membrane"/>
    <property type="evidence" value="ECO:0007669"/>
    <property type="project" value="TreeGrafter"/>
</dbReference>
<dbReference type="PANTHER" id="PTHR46121:SF1">
    <property type="entry name" value="STARD3 N-TERMINAL-LIKE PROTEIN"/>
    <property type="match status" value="1"/>
</dbReference>
<dbReference type="EMBL" id="LR901670">
    <property type="protein sequence ID" value="CAD7249135.1"/>
    <property type="molecule type" value="Genomic_DNA"/>
</dbReference>
<dbReference type="GO" id="GO:0015485">
    <property type="term" value="F:cholesterol binding"/>
    <property type="evidence" value="ECO:0007669"/>
    <property type="project" value="TreeGrafter"/>
</dbReference>
<dbReference type="InterPro" id="IPR000799">
    <property type="entry name" value="StAR-like"/>
</dbReference>
<sequence>MQLGQGNVPSNKLRATANASENPQVPLGVCVVSGWHGVAPRARVNRNTAKMAIGLLPHMILSSLCLSTNILYHELLDGTLLRLPQKKDLGLHQSLSDVAPDLVPYAEQGLLALKEIQRHLDMETNAWEIVSDEDGIVVRDFYHPEYKKFIYLTEAKIEASPQRLMEEYFLNWQGVASWNPGVSVFERVKLVSNNTHVVHQVAGEQGSSFISKRDFVSVYSWFLIKDTYYYVFTAADWPSLPPTAEHVRGRFYPSAFVFAPWKGSTDATSFRYVANVDLKITSWLDPILRHLFPPSMVEYVQALRKHVESFT</sequence>
<dbReference type="Proteomes" id="UP000677054">
    <property type="component" value="Unassembled WGS sequence"/>
</dbReference>
<dbReference type="PROSITE" id="PS50848">
    <property type="entry name" value="START"/>
    <property type="match status" value="1"/>
</dbReference>
<dbReference type="SUPFAM" id="SSF55961">
    <property type="entry name" value="Bet v1-like"/>
    <property type="match status" value="1"/>
</dbReference>
<dbReference type="GO" id="GO:0031902">
    <property type="term" value="C:late endosome membrane"/>
    <property type="evidence" value="ECO:0007669"/>
    <property type="project" value="TreeGrafter"/>
</dbReference>
<dbReference type="GO" id="GO:0140284">
    <property type="term" value="C:endoplasmic reticulum-endosome membrane contact site"/>
    <property type="evidence" value="ECO:0007669"/>
    <property type="project" value="TreeGrafter"/>
</dbReference>
<organism evidence="2">
    <name type="scientific">Darwinula stevensoni</name>
    <dbReference type="NCBI Taxonomy" id="69355"/>
    <lineage>
        <taxon>Eukaryota</taxon>
        <taxon>Metazoa</taxon>
        <taxon>Ecdysozoa</taxon>
        <taxon>Arthropoda</taxon>
        <taxon>Crustacea</taxon>
        <taxon>Oligostraca</taxon>
        <taxon>Ostracoda</taxon>
        <taxon>Podocopa</taxon>
        <taxon>Podocopida</taxon>
        <taxon>Darwinulocopina</taxon>
        <taxon>Darwinuloidea</taxon>
        <taxon>Darwinulidae</taxon>
        <taxon>Darwinula</taxon>
    </lineage>
</organism>